<keyword evidence="2" id="KW-1185">Reference proteome</keyword>
<dbReference type="PANTHER" id="PTHR10000">
    <property type="entry name" value="PHOSPHOSERINE PHOSPHATASE"/>
    <property type="match status" value="1"/>
</dbReference>
<dbReference type="GO" id="GO:0005829">
    <property type="term" value="C:cytosol"/>
    <property type="evidence" value="ECO:0007669"/>
    <property type="project" value="TreeGrafter"/>
</dbReference>
<organism evidence="1 2">
    <name type="scientific">Egibacter rhizosphaerae</name>
    <dbReference type="NCBI Taxonomy" id="1670831"/>
    <lineage>
        <taxon>Bacteria</taxon>
        <taxon>Bacillati</taxon>
        <taxon>Actinomycetota</taxon>
        <taxon>Nitriliruptoria</taxon>
        <taxon>Egibacterales</taxon>
        <taxon>Egibacteraceae</taxon>
        <taxon>Egibacter</taxon>
    </lineage>
</organism>
<evidence type="ECO:0000313" key="1">
    <source>
        <dbReference type="EMBL" id="QBI20882.1"/>
    </source>
</evidence>
<dbReference type="InterPro" id="IPR006379">
    <property type="entry name" value="HAD-SF_hydro_IIB"/>
</dbReference>
<dbReference type="GO" id="GO:0016791">
    <property type="term" value="F:phosphatase activity"/>
    <property type="evidence" value="ECO:0007669"/>
    <property type="project" value="TreeGrafter"/>
</dbReference>
<dbReference type="Gene3D" id="3.40.50.1000">
    <property type="entry name" value="HAD superfamily/HAD-like"/>
    <property type="match status" value="1"/>
</dbReference>
<dbReference type="InterPro" id="IPR036412">
    <property type="entry name" value="HAD-like_sf"/>
</dbReference>
<dbReference type="RefSeq" id="WP_131155875.1">
    <property type="nucleotide sequence ID" value="NZ_CP036402.1"/>
</dbReference>
<dbReference type="SUPFAM" id="SSF56784">
    <property type="entry name" value="HAD-like"/>
    <property type="match status" value="1"/>
</dbReference>
<sequence length="302" mass="32051">MPERSATVDADKGRLQHDLAAVVIDIDGTLVDTSTEVSVDDRAAAGELLASDRALHLATGRNETSAARIAAQLPTTPPAILYNGARLVDLSTGEVHWEARLPADEHEALIRLLSSGDLPAEPVVYSDDGVLVRRRESPVRELLERDGTPAELIPDLSATSGRPAIKWLLITDPSEVSTLEARLSEAVPRLTTTRSEPGYVEVLPPDVDKGAALLRLCELQGYEPAHVAVAGDNPNDGPMLEHAGLPLAVQSADERLRDLALAVLPDPPNGSLRTIVTWILDDERGASGGRGGRASAHEQGAS</sequence>
<dbReference type="Proteomes" id="UP000291469">
    <property type="component" value="Chromosome"/>
</dbReference>
<reference evidence="1 2" key="1">
    <citation type="submission" date="2019-01" db="EMBL/GenBank/DDBJ databases">
        <title>Egibacter rhizosphaerae EGI 80759T.</title>
        <authorList>
            <person name="Chen D.-D."/>
            <person name="Tian Y."/>
            <person name="Jiao J.-Y."/>
            <person name="Zhang X.-T."/>
            <person name="Zhang Y.-G."/>
            <person name="Zhang Y."/>
            <person name="Xiao M."/>
            <person name="Shu W.-S."/>
            <person name="Li W.-J."/>
        </authorList>
    </citation>
    <scope>NUCLEOTIDE SEQUENCE [LARGE SCALE GENOMIC DNA]</scope>
    <source>
        <strain evidence="1 2">EGI 80759</strain>
    </source>
</reference>
<proteinExistence type="predicted"/>
<dbReference type="KEGG" id="erz:ER308_15750"/>
<dbReference type="GO" id="GO:0000287">
    <property type="term" value="F:magnesium ion binding"/>
    <property type="evidence" value="ECO:0007669"/>
    <property type="project" value="TreeGrafter"/>
</dbReference>
<dbReference type="InterPro" id="IPR023214">
    <property type="entry name" value="HAD_sf"/>
</dbReference>
<accession>A0A411YII1</accession>
<name>A0A411YII1_9ACTN</name>
<dbReference type="NCBIfam" id="TIGR01484">
    <property type="entry name" value="HAD-SF-IIB"/>
    <property type="match status" value="1"/>
</dbReference>
<dbReference type="Pfam" id="PF08282">
    <property type="entry name" value="Hydrolase_3"/>
    <property type="match status" value="1"/>
</dbReference>
<dbReference type="AlphaFoldDB" id="A0A411YII1"/>
<evidence type="ECO:0000313" key="2">
    <source>
        <dbReference type="Proteomes" id="UP000291469"/>
    </source>
</evidence>
<dbReference type="OrthoDB" id="3180855at2"/>
<dbReference type="EMBL" id="CP036402">
    <property type="protein sequence ID" value="QBI20882.1"/>
    <property type="molecule type" value="Genomic_DNA"/>
</dbReference>
<protein>
    <submittedName>
        <fullName evidence="1">HAD family phosphatase</fullName>
    </submittedName>
</protein>
<dbReference type="Gene3D" id="3.30.1240.10">
    <property type="match status" value="1"/>
</dbReference>
<gene>
    <name evidence="1" type="ORF">ER308_15750</name>
</gene>
<dbReference type="PANTHER" id="PTHR10000:SF8">
    <property type="entry name" value="HAD SUPERFAMILY HYDROLASE-LIKE, TYPE 3"/>
    <property type="match status" value="1"/>
</dbReference>